<evidence type="ECO:0000256" key="1">
    <source>
        <dbReference type="ARBA" id="ARBA00004651"/>
    </source>
</evidence>
<dbReference type="PANTHER" id="PTHR30047">
    <property type="entry name" value="HIGH-AFFINITY CHOLINE TRANSPORT PROTEIN-RELATED"/>
    <property type="match status" value="1"/>
</dbReference>
<dbReference type="STRING" id="1123010.SAMN02745724_04169"/>
<organism evidence="9 10">
    <name type="scientific">Pseudoalteromonas denitrificans DSM 6059</name>
    <dbReference type="NCBI Taxonomy" id="1123010"/>
    <lineage>
        <taxon>Bacteria</taxon>
        <taxon>Pseudomonadati</taxon>
        <taxon>Pseudomonadota</taxon>
        <taxon>Gammaproteobacteria</taxon>
        <taxon>Alteromonadales</taxon>
        <taxon>Pseudoalteromonadaceae</taxon>
        <taxon>Pseudoalteromonas</taxon>
    </lineage>
</organism>
<evidence type="ECO:0000313" key="9">
    <source>
        <dbReference type="EMBL" id="SFD31465.1"/>
    </source>
</evidence>
<proteinExistence type="inferred from homology"/>
<dbReference type="Proteomes" id="UP000198862">
    <property type="component" value="Unassembled WGS sequence"/>
</dbReference>
<evidence type="ECO:0000256" key="8">
    <source>
        <dbReference type="SAM" id="Phobius"/>
    </source>
</evidence>
<dbReference type="GO" id="GO:0005886">
    <property type="term" value="C:plasma membrane"/>
    <property type="evidence" value="ECO:0007669"/>
    <property type="project" value="UniProtKB-SubCell"/>
</dbReference>
<protein>
    <submittedName>
        <fullName evidence="9">BCCT, betaine/carnitine/choline family transporter</fullName>
    </submittedName>
</protein>
<evidence type="ECO:0000256" key="3">
    <source>
        <dbReference type="ARBA" id="ARBA00022448"/>
    </source>
</evidence>
<comment type="subcellular location">
    <subcellularLocation>
        <location evidence="1">Cell membrane</location>
        <topology evidence="1">Multi-pass membrane protein</topology>
    </subcellularLocation>
</comment>
<dbReference type="InterPro" id="IPR000060">
    <property type="entry name" value="BCCT_transptr"/>
</dbReference>
<dbReference type="EMBL" id="FOLO01000048">
    <property type="protein sequence ID" value="SFD31465.1"/>
    <property type="molecule type" value="Genomic_DNA"/>
</dbReference>
<keyword evidence="10" id="KW-1185">Reference proteome</keyword>
<comment type="similarity">
    <text evidence="2">Belongs to the BCCT transporter (TC 2.A.15) family.</text>
</comment>
<evidence type="ECO:0000256" key="4">
    <source>
        <dbReference type="ARBA" id="ARBA00022475"/>
    </source>
</evidence>
<evidence type="ECO:0000256" key="6">
    <source>
        <dbReference type="ARBA" id="ARBA00022989"/>
    </source>
</evidence>
<name>A0A1I1RB31_9GAMM</name>
<keyword evidence="4" id="KW-1003">Cell membrane</keyword>
<feature type="transmembrane region" description="Helical" evidence="8">
    <location>
        <begin position="40"/>
        <end position="59"/>
    </location>
</feature>
<keyword evidence="5 8" id="KW-0812">Transmembrane</keyword>
<dbReference type="Pfam" id="PF02028">
    <property type="entry name" value="BCCT"/>
    <property type="match status" value="1"/>
</dbReference>
<evidence type="ECO:0000256" key="2">
    <source>
        <dbReference type="ARBA" id="ARBA00005658"/>
    </source>
</evidence>
<sequence>MKDQQPLVLVFFITSSDSGSLVIDSITAGGKLDVPVVQRVFWASIEGVIAAVLLFGGGADALGALQAAAVTVGLPFTVILIFMCLSLFLGLNREYKRLMT</sequence>
<dbReference type="GO" id="GO:0022857">
    <property type="term" value="F:transmembrane transporter activity"/>
    <property type="evidence" value="ECO:0007669"/>
    <property type="project" value="InterPro"/>
</dbReference>
<accession>A0A1I1RB31</accession>
<evidence type="ECO:0000256" key="7">
    <source>
        <dbReference type="ARBA" id="ARBA00023136"/>
    </source>
</evidence>
<evidence type="ECO:0000256" key="5">
    <source>
        <dbReference type="ARBA" id="ARBA00022692"/>
    </source>
</evidence>
<dbReference type="PANTHER" id="PTHR30047:SF7">
    <property type="entry name" value="HIGH-AFFINITY CHOLINE TRANSPORT PROTEIN"/>
    <property type="match status" value="1"/>
</dbReference>
<keyword evidence="3" id="KW-0813">Transport</keyword>
<reference evidence="9 10" key="1">
    <citation type="submission" date="2016-10" db="EMBL/GenBank/DDBJ databases">
        <authorList>
            <person name="de Groot N.N."/>
        </authorList>
    </citation>
    <scope>NUCLEOTIDE SEQUENCE [LARGE SCALE GENOMIC DNA]</scope>
    <source>
        <strain evidence="9 10">DSM 6059</strain>
    </source>
</reference>
<evidence type="ECO:0000313" key="10">
    <source>
        <dbReference type="Proteomes" id="UP000198862"/>
    </source>
</evidence>
<keyword evidence="7 8" id="KW-0472">Membrane</keyword>
<gene>
    <name evidence="9" type="ORF">SAMN02745724_04169</name>
</gene>
<keyword evidence="6 8" id="KW-1133">Transmembrane helix</keyword>
<feature type="transmembrane region" description="Helical" evidence="8">
    <location>
        <begin position="65"/>
        <end position="91"/>
    </location>
</feature>
<dbReference type="AlphaFoldDB" id="A0A1I1RB31"/>